<keyword evidence="1" id="KW-0812">Transmembrane</keyword>
<dbReference type="GO" id="GO:0008237">
    <property type="term" value="F:metallopeptidase activity"/>
    <property type="evidence" value="ECO:0007669"/>
    <property type="project" value="InterPro"/>
</dbReference>
<comment type="caution">
    <text evidence="2">The sequence shown here is derived from an EMBL/GenBank/DDBJ whole genome shotgun (WGS) entry which is preliminary data.</text>
</comment>
<dbReference type="EMBL" id="QPMM01000007">
    <property type="protein sequence ID" value="RFS22004.1"/>
    <property type="molecule type" value="Genomic_DNA"/>
</dbReference>
<dbReference type="GO" id="GO:0004177">
    <property type="term" value="F:aminopeptidase activity"/>
    <property type="evidence" value="ECO:0007669"/>
    <property type="project" value="TreeGrafter"/>
</dbReference>
<evidence type="ECO:0000313" key="2">
    <source>
        <dbReference type="EMBL" id="RFS22004.1"/>
    </source>
</evidence>
<dbReference type="PANTHER" id="PTHR30164">
    <property type="entry name" value="MTFA PEPTIDASE"/>
    <property type="match status" value="1"/>
</dbReference>
<dbReference type="Gene3D" id="3.40.390.10">
    <property type="entry name" value="Collagenase (Catalytic Domain)"/>
    <property type="match status" value="1"/>
</dbReference>
<dbReference type="InterPro" id="IPR010384">
    <property type="entry name" value="MtfA_fam"/>
</dbReference>
<reference evidence="2 3" key="1">
    <citation type="submission" date="2018-07" db="EMBL/GenBank/DDBJ databases">
        <title>Chitinophaga K2CV101002-2 sp. nov., isolated from a monsoon evergreen broad-leaved forest soil.</title>
        <authorList>
            <person name="Lv Y."/>
        </authorList>
    </citation>
    <scope>NUCLEOTIDE SEQUENCE [LARGE SCALE GENOMIC DNA]</scope>
    <source>
        <strain evidence="2 3">GDMCC 1.1288</strain>
    </source>
</reference>
<dbReference type="OrthoDB" id="9786424at2"/>
<dbReference type="AlphaFoldDB" id="A0A3E1Y9C0"/>
<dbReference type="GO" id="GO:0005829">
    <property type="term" value="C:cytosol"/>
    <property type="evidence" value="ECO:0007669"/>
    <property type="project" value="TreeGrafter"/>
</dbReference>
<accession>A0A3E1Y9C0</accession>
<feature type="transmembrane region" description="Helical" evidence="1">
    <location>
        <begin position="6"/>
        <end position="23"/>
    </location>
</feature>
<dbReference type="PANTHER" id="PTHR30164:SF2">
    <property type="entry name" value="PROTEIN MTFA"/>
    <property type="match status" value="1"/>
</dbReference>
<dbReference type="InterPro" id="IPR042252">
    <property type="entry name" value="MtfA_N"/>
</dbReference>
<dbReference type="CDD" id="cd20169">
    <property type="entry name" value="Peptidase_M90_mtfA"/>
    <property type="match status" value="1"/>
</dbReference>
<sequence length="268" mass="30913">MIMVGFGLILIGLILVLYVINIFSRIKKKKLAVPADFQSLLEENVRYYQLLSPSDKSRFETMVQRFLKRTSIEGVGTTVEPLDRVLVAASAIIPIFGFKDWEYFNLTNVILYPDTFNENYQYEGNKRQILGMVGSGPLNGQMILSRSALREGFSNKTDKSNTAIHEFVHLLDKTDGVIDGFPSKLIEHSYSIPWMKLVHKTIQQITDGHTDINPYGALNEGEFFAVISEYFFERPDLLAEKHPELYQMLTKIFRQDPSREYFSQRHRD</sequence>
<dbReference type="SUPFAM" id="SSF55486">
    <property type="entry name" value="Metalloproteases ('zincins'), catalytic domain"/>
    <property type="match status" value="1"/>
</dbReference>
<dbReference type="InterPro" id="IPR024079">
    <property type="entry name" value="MetalloPept_cat_dom_sf"/>
</dbReference>
<keyword evidence="3" id="KW-1185">Reference proteome</keyword>
<dbReference type="Pfam" id="PF06167">
    <property type="entry name" value="Peptidase_M90"/>
    <property type="match status" value="1"/>
</dbReference>
<keyword evidence="1" id="KW-0472">Membrane</keyword>
<evidence type="ECO:0000313" key="3">
    <source>
        <dbReference type="Proteomes" id="UP000260644"/>
    </source>
</evidence>
<gene>
    <name evidence="2" type="ORF">DVR12_15280</name>
</gene>
<proteinExistence type="predicted"/>
<name>A0A3E1Y9C0_9BACT</name>
<protein>
    <submittedName>
        <fullName evidence="2">Peptidase</fullName>
    </submittedName>
</protein>
<keyword evidence="1" id="KW-1133">Transmembrane helix</keyword>
<organism evidence="2 3">
    <name type="scientific">Chitinophaga silvatica</name>
    <dbReference type="NCBI Taxonomy" id="2282649"/>
    <lineage>
        <taxon>Bacteria</taxon>
        <taxon>Pseudomonadati</taxon>
        <taxon>Bacteroidota</taxon>
        <taxon>Chitinophagia</taxon>
        <taxon>Chitinophagales</taxon>
        <taxon>Chitinophagaceae</taxon>
        <taxon>Chitinophaga</taxon>
    </lineage>
</organism>
<dbReference type="Proteomes" id="UP000260644">
    <property type="component" value="Unassembled WGS sequence"/>
</dbReference>
<dbReference type="Gene3D" id="1.10.472.150">
    <property type="entry name" value="Glucose-regulated metallo-peptidase M90, N-terminal domain"/>
    <property type="match status" value="1"/>
</dbReference>
<evidence type="ECO:0000256" key="1">
    <source>
        <dbReference type="SAM" id="Phobius"/>
    </source>
</evidence>